<dbReference type="AlphaFoldDB" id="A0AAV4DE77"/>
<dbReference type="EMBL" id="BLXT01007807">
    <property type="protein sequence ID" value="GFO42411.1"/>
    <property type="molecule type" value="Genomic_DNA"/>
</dbReference>
<sequence>MGLLQSLQIEENVQDIQEEDAQESTPVRPVNKRLLSLDPRSPSEGINRTPIIVEKTPVPSAQPTAPHAAVAPDSIEDPRSPSVDFTRTPINLCSAKERHRVRIPPSMLENSTSRVTLGSESGIESAEVTPTRDAFLGQSLDSPDSAFSVEEDKCSDKPADLANGSPSPSSSSGPALPSSLPPSEGDDSRTLSMLTPVHLSSGWKSEDTPKLPVLRSRPPALSKLAVEAAKLSASPNLTRSPLSSVGNARAEILQQNKGRLLSTVDHQGVSRNAIDAIADKENCFR</sequence>
<comment type="caution">
    <text evidence="2">The sequence shown here is derived from an EMBL/GenBank/DDBJ whole genome shotgun (WGS) entry which is preliminary data.</text>
</comment>
<protein>
    <submittedName>
        <fullName evidence="2">Cell division cycle-associated protein 3-like</fullName>
    </submittedName>
</protein>
<reference evidence="2 3" key="1">
    <citation type="journal article" date="2021" name="Elife">
        <title>Chloroplast acquisition without the gene transfer in kleptoplastic sea slugs, Plakobranchus ocellatus.</title>
        <authorList>
            <person name="Maeda T."/>
            <person name="Takahashi S."/>
            <person name="Yoshida T."/>
            <person name="Shimamura S."/>
            <person name="Takaki Y."/>
            <person name="Nagai Y."/>
            <person name="Toyoda A."/>
            <person name="Suzuki Y."/>
            <person name="Arimoto A."/>
            <person name="Ishii H."/>
            <person name="Satoh N."/>
            <person name="Nishiyama T."/>
            <person name="Hasebe M."/>
            <person name="Maruyama T."/>
            <person name="Minagawa J."/>
            <person name="Obokata J."/>
            <person name="Shigenobu S."/>
        </authorList>
    </citation>
    <scope>NUCLEOTIDE SEQUENCE [LARGE SCALE GENOMIC DNA]</scope>
</reference>
<organism evidence="2 3">
    <name type="scientific">Plakobranchus ocellatus</name>
    <dbReference type="NCBI Taxonomy" id="259542"/>
    <lineage>
        <taxon>Eukaryota</taxon>
        <taxon>Metazoa</taxon>
        <taxon>Spiralia</taxon>
        <taxon>Lophotrochozoa</taxon>
        <taxon>Mollusca</taxon>
        <taxon>Gastropoda</taxon>
        <taxon>Heterobranchia</taxon>
        <taxon>Euthyneura</taxon>
        <taxon>Panpulmonata</taxon>
        <taxon>Sacoglossa</taxon>
        <taxon>Placobranchoidea</taxon>
        <taxon>Plakobranchidae</taxon>
        <taxon>Plakobranchus</taxon>
    </lineage>
</organism>
<dbReference type="Proteomes" id="UP000735302">
    <property type="component" value="Unassembled WGS sequence"/>
</dbReference>
<feature type="compositionally biased region" description="Basic and acidic residues" evidence="1">
    <location>
        <begin position="150"/>
        <end position="159"/>
    </location>
</feature>
<feature type="region of interest" description="Disordered" evidence="1">
    <location>
        <begin position="14"/>
        <end position="190"/>
    </location>
</feature>
<gene>
    <name evidence="2" type="ORF">PoB_006891600</name>
</gene>
<evidence type="ECO:0000313" key="3">
    <source>
        <dbReference type="Proteomes" id="UP000735302"/>
    </source>
</evidence>
<accession>A0AAV4DE77</accession>
<dbReference type="GO" id="GO:0051301">
    <property type="term" value="P:cell division"/>
    <property type="evidence" value="ECO:0007669"/>
    <property type="project" value="UniProtKB-KW"/>
</dbReference>
<name>A0AAV4DE77_9GAST</name>
<dbReference type="InterPro" id="IPR038832">
    <property type="entry name" value="CDCA3"/>
</dbReference>
<keyword evidence="3" id="KW-1185">Reference proteome</keyword>
<feature type="compositionally biased region" description="Polar residues" evidence="1">
    <location>
        <begin position="108"/>
        <end position="119"/>
    </location>
</feature>
<proteinExistence type="predicted"/>
<evidence type="ECO:0000313" key="2">
    <source>
        <dbReference type="EMBL" id="GFO42411.1"/>
    </source>
</evidence>
<dbReference type="PANTHER" id="PTHR34756">
    <property type="entry name" value="CELL DIVISION CYCLE-ASSOCIATED PROTEIN 3"/>
    <property type="match status" value="1"/>
</dbReference>
<dbReference type="PANTHER" id="PTHR34756:SF1">
    <property type="entry name" value="CELL DIVISION CYCLE-ASSOCIATED PROTEIN 3"/>
    <property type="match status" value="1"/>
</dbReference>
<feature type="compositionally biased region" description="Low complexity" evidence="1">
    <location>
        <begin position="164"/>
        <end position="183"/>
    </location>
</feature>
<keyword evidence="2" id="KW-0132">Cell division</keyword>
<keyword evidence="2" id="KW-0131">Cell cycle</keyword>
<evidence type="ECO:0000256" key="1">
    <source>
        <dbReference type="SAM" id="MobiDB-lite"/>
    </source>
</evidence>